<dbReference type="InterPro" id="IPR022385">
    <property type="entry name" value="Rhs_assc_core"/>
</dbReference>
<dbReference type="RefSeq" id="WP_184860885.1">
    <property type="nucleotide sequence ID" value="NZ_JACHLK010000009.1"/>
</dbReference>
<keyword evidence="2" id="KW-1185">Reference proteome</keyword>
<dbReference type="EMBL" id="JACHLK010000009">
    <property type="protein sequence ID" value="MBB6561645.1"/>
    <property type="molecule type" value="Genomic_DNA"/>
</dbReference>
<dbReference type="PRINTS" id="PR00394">
    <property type="entry name" value="RHSPROTEIN"/>
</dbReference>
<gene>
    <name evidence="1" type="ORF">HNP48_004339</name>
</gene>
<dbReference type="InterPro" id="IPR050708">
    <property type="entry name" value="T6SS_VgrG/RHS"/>
</dbReference>
<organism evidence="1 2">
    <name type="scientific">Acidovorax soli</name>
    <dbReference type="NCBI Taxonomy" id="592050"/>
    <lineage>
        <taxon>Bacteria</taxon>
        <taxon>Pseudomonadati</taxon>
        <taxon>Pseudomonadota</taxon>
        <taxon>Betaproteobacteria</taxon>
        <taxon>Burkholderiales</taxon>
        <taxon>Comamonadaceae</taxon>
        <taxon>Acidovorax</taxon>
    </lineage>
</organism>
<evidence type="ECO:0000313" key="2">
    <source>
        <dbReference type="Proteomes" id="UP000575083"/>
    </source>
</evidence>
<dbReference type="Proteomes" id="UP000575083">
    <property type="component" value="Unassembled WGS sequence"/>
</dbReference>
<sequence length="290" mass="31862">MGGSASTGNTQYIYLPTANGPMPIAAIVNGTAYAVHSDHLNTPRKLTQPDGQVAWQWAYSAFGDEQPTVGAKRFTDATTNPTTGTTSIPEVTFNLRYPGQYYDKESNLHYNYFRSYSAERGRYTQADPIGLEGRFNRFGYAEGNALSFKDSLGLATKAEINAAVEILRENFPEIIPNPKSVMGVPDLKGTLGQKLSGRTDLMGNIKYNSDLYGLDGVPIPDCKVFDFLQMMAHELQHVNESVRDRIGLSTGELLNRLNPGYPSVEDIIDGSANIMMAKTIDKFKKKIGGK</sequence>
<proteinExistence type="predicted"/>
<name>A0A7X0UBK5_9BURK</name>
<dbReference type="PANTHER" id="PTHR32305:SF15">
    <property type="entry name" value="PROTEIN RHSA-RELATED"/>
    <property type="match status" value="1"/>
</dbReference>
<reference evidence="1 2" key="1">
    <citation type="submission" date="2020-08" db="EMBL/GenBank/DDBJ databases">
        <title>Functional genomics of gut bacteria from endangered species of beetles.</title>
        <authorList>
            <person name="Carlos-Shanley C."/>
        </authorList>
    </citation>
    <scope>NUCLEOTIDE SEQUENCE [LARGE SCALE GENOMIC DNA]</scope>
    <source>
        <strain evidence="1 2">S00198</strain>
    </source>
</reference>
<dbReference type="NCBIfam" id="TIGR03696">
    <property type="entry name" value="Rhs_assc_core"/>
    <property type="match status" value="1"/>
</dbReference>
<dbReference type="Gene3D" id="2.180.10.10">
    <property type="entry name" value="RHS repeat-associated core"/>
    <property type="match status" value="1"/>
</dbReference>
<comment type="caution">
    <text evidence="1">The sequence shown here is derived from an EMBL/GenBank/DDBJ whole genome shotgun (WGS) entry which is preliminary data.</text>
</comment>
<dbReference type="AlphaFoldDB" id="A0A7X0UBK5"/>
<protein>
    <submittedName>
        <fullName evidence="1">RHS repeat-associated protein</fullName>
    </submittedName>
</protein>
<evidence type="ECO:0000313" key="1">
    <source>
        <dbReference type="EMBL" id="MBB6561645.1"/>
    </source>
</evidence>
<accession>A0A7X0UBK5</accession>
<dbReference type="PANTHER" id="PTHR32305">
    <property type="match status" value="1"/>
</dbReference>